<reference evidence="1 2" key="1">
    <citation type="submission" date="2019-04" db="EMBL/GenBank/DDBJ databases">
        <title>A pseudo-fructophilic Leuconostoc citreum strain F192-5 isolated from peel of satsuma mandarin: the first report for isolation and characterization of strain-dependent fructophilic-like characteristics.</title>
        <authorList>
            <person name="Maeno S."/>
            <person name="Tanizawa Y."/>
            <person name="Kajikawa A."/>
            <person name="Kanesaki Y."/>
            <person name="Kubota E."/>
            <person name="Arita M."/>
            <person name="Leon D."/>
            <person name="Endo A."/>
        </authorList>
    </citation>
    <scope>NUCLEOTIDE SEQUENCE [LARGE SCALE GENOMIC DNA]</scope>
    <source>
        <strain evidence="1 2">F192-5</strain>
    </source>
</reference>
<dbReference type="OMA" id="YFGQFQG"/>
<dbReference type="RefSeq" id="WP_004907408.1">
    <property type="nucleotide sequence ID" value="NZ_BJJW01000001.1"/>
</dbReference>
<accession>A0A5A5TY49</accession>
<protein>
    <submittedName>
        <fullName evidence="1">Membrane protein</fullName>
    </submittedName>
</protein>
<dbReference type="Proteomes" id="UP000323274">
    <property type="component" value="Unassembled WGS sequence"/>
</dbReference>
<evidence type="ECO:0000313" key="2">
    <source>
        <dbReference type="Proteomes" id="UP000323274"/>
    </source>
</evidence>
<dbReference type="EMBL" id="BJJW01000001">
    <property type="protein sequence ID" value="GDZ82792.1"/>
    <property type="molecule type" value="Genomic_DNA"/>
</dbReference>
<proteinExistence type="predicted"/>
<gene>
    <name evidence="1" type="primary">yibF</name>
    <name evidence="1" type="ORF">LCIT_00340</name>
</gene>
<evidence type="ECO:0000313" key="1">
    <source>
        <dbReference type="EMBL" id="GDZ82792.1"/>
    </source>
</evidence>
<organism evidence="1 2">
    <name type="scientific">Leuconostoc citreum</name>
    <dbReference type="NCBI Taxonomy" id="33964"/>
    <lineage>
        <taxon>Bacteria</taxon>
        <taxon>Bacillati</taxon>
        <taxon>Bacillota</taxon>
        <taxon>Bacilli</taxon>
        <taxon>Lactobacillales</taxon>
        <taxon>Lactobacillaceae</taxon>
        <taxon>Leuconostoc</taxon>
    </lineage>
</organism>
<dbReference type="Pfam" id="PF07907">
    <property type="entry name" value="YibE_F"/>
    <property type="match status" value="1"/>
</dbReference>
<sequence length="260" mass="28407">MNTIGVLIIILFVLMLLVGHMQGLKVFIGLLLNFAAIFVLIVLINWQFNVYIITGIMSLIILAVAIYLGADNSEVTNNAFKTSVIVVAILMIIAVIMQYFGQFQGFTTENSEELEGLSLTVGIHFGDVAIAVMLLSVLGAVAEAAMAIVADLNEVLERTPEMTSSSLYGHAKIIGGQILGTAINTLFFGVLGSNLPLIIWFVRLKYPIAMFINAKLLATEVVTMLLGMLGILLSIWVASWLVVRDNVRQQKVGIRHERDI</sequence>
<dbReference type="AlphaFoldDB" id="A0A5A5TY49"/>
<dbReference type="InterPro" id="IPR014564">
    <property type="entry name" value="UCP031503_TM"/>
</dbReference>
<comment type="caution">
    <text evidence="1">The sequence shown here is derived from an EMBL/GenBank/DDBJ whole genome shotgun (WGS) entry which is preliminary data.</text>
</comment>
<name>A0A5A5TY49_LEUCI</name>
<dbReference type="PANTHER" id="PTHR41771">
    <property type="entry name" value="MEMBRANE PROTEIN-RELATED"/>
    <property type="match status" value="1"/>
</dbReference>
<dbReference type="InterPro" id="IPR012507">
    <property type="entry name" value="YibE_F"/>
</dbReference>
<dbReference type="PIRSF" id="PIRSF031503">
    <property type="entry name" value="UCP031503_mp"/>
    <property type="match status" value="1"/>
</dbReference>
<dbReference type="PANTHER" id="PTHR41771:SF1">
    <property type="entry name" value="MEMBRANE PROTEIN"/>
    <property type="match status" value="1"/>
</dbReference>